<evidence type="ECO:0008006" key="3">
    <source>
        <dbReference type="Google" id="ProtNLM"/>
    </source>
</evidence>
<accession>A0A845F1F3</accession>
<evidence type="ECO:0000313" key="1">
    <source>
        <dbReference type="EMBL" id="MYL64588.1"/>
    </source>
</evidence>
<name>A0A845F1F3_9BACL</name>
<dbReference type="AlphaFoldDB" id="A0A845F1F3"/>
<sequence length="92" mass="11112">MKLILSHPFVKVTRKIERNEQKTLEQEHDLKLYEDRIIVGQDQFAIQDVFDMSYRFQSTLYGFLYLHTNRGVVTFIIKKDPTVFINEYRKLI</sequence>
<protein>
    <recommendedName>
        <fullName evidence="3">YokE-like PH domain-containing protein</fullName>
    </recommendedName>
</protein>
<evidence type="ECO:0000313" key="2">
    <source>
        <dbReference type="Proteomes" id="UP000447833"/>
    </source>
</evidence>
<comment type="caution">
    <text evidence="1">The sequence shown here is derived from an EMBL/GenBank/DDBJ whole genome shotgun (WGS) entry which is preliminary data.</text>
</comment>
<dbReference type="EMBL" id="WMEY01000004">
    <property type="protein sequence ID" value="MYL64588.1"/>
    <property type="molecule type" value="Genomic_DNA"/>
</dbReference>
<gene>
    <name evidence="1" type="ORF">GLW07_14620</name>
</gene>
<dbReference type="RefSeq" id="WP_098442953.1">
    <property type="nucleotide sequence ID" value="NZ_WMEY01000004.1"/>
</dbReference>
<organism evidence="1 2">
    <name type="scientific">Guptibacillus hwajinpoensis</name>
    <dbReference type="NCBI Taxonomy" id="208199"/>
    <lineage>
        <taxon>Bacteria</taxon>
        <taxon>Bacillati</taxon>
        <taxon>Bacillota</taxon>
        <taxon>Bacilli</taxon>
        <taxon>Bacillales</taxon>
        <taxon>Guptibacillaceae</taxon>
        <taxon>Guptibacillus</taxon>
    </lineage>
</organism>
<dbReference type="Proteomes" id="UP000447833">
    <property type="component" value="Unassembled WGS sequence"/>
</dbReference>
<reference evidence="1 2" key="1">
    <citation type="submission" date="2019-11" db="EMBL/GenBank/DDBJ databases">
        <title>Genome sequences of 17 halophilic strains isolated from different environments.</title>
        <authorList>
            <person name="Furrow R.E."/>
        </authorList>
    </citation>
    <scope>NUCLEOTIDE SEQUENCE [LARGE SCALE GENOMIC DNA]</scope>
    <source>
        <strain evidence="1 2">22506_14_FS</strain>
    </source>
</reference>
<proteinExistence type="predicted"/>